<accession>M2Y8Q5</accession>
<dbReference type="PROSITE" id="PS51900">
    <property type="entry name" value="CB"/>
    <property type="match status" value="1"/>
</dbReference>
<dbReference type="InterPro" id="IPR044068">
    <property type="entry name" value="CB"/>
</dbReference>
<feature type="domain" description="Core-binding (CB)" evidence="5">
    <location>
        <begin position="1"/>
        <end position="69"/>
    </location>
</feature>
<dbReference type="eggNOG" id="COG4974">
    <property type="taxonomic scope" value="Bacteria"/>
</dbReference>
<evidence type="ECO:0000256" key="4">
    <source>
        <dbReference type="SAM" id="MobiDB-lite"/>
    </source>
</evidence>
<dbReference type="GO" id="GO:0003677">
    <property type="term" value="F:DNA binding"/>
    <property type="evidence" value="ECO:0007669"/>
    <property type="project" value="UniProtKB-UniRule"/>
</dbReference>
<evidence type="ECO:0000259" key="5">
    <source>
        <dbReference type="PROSITE" id="PS51900"/>
    </source>
</evidence>
<dbReference type="STRING" id="1244869.H261_13209"/>
<keyword evidence="1" id="KW-0229">DNA integration</keyword>
<feature type="compositionally biased region" description="Basic and acidic residues" evidence="4">
    <location>
        <begin position="93"/>
        <end position="106"/>
    </location>
</feature>
<feature type="compositionally biased region" description="Basic residues" evidence="4">
    <location>
        <begin position="107"/>
        <end position="120"/>
    </location>
</feature>
<keyword evidence="7" id="KW-1185">Reference proteome</keyword>
<name>M2Y8Q5_9PROT</name>
<sequence length="216" mass="23697">MQSYRDTLRLLLIFASERHGKAPGKLDIDDLDAPLIGAFLDHLEHERQNGVRTRNARLAAIRSLFRYPVRRLRPRGWRGPAAAGSYQGGSGHQGDRQSCRQGDGRRGRCRCAGGHRHRLRGAGPRSPRHEGRPQGPRRHQAGSADRPAEAARGRQYRGDHGSGELAGALCRFPDYADVGSEPVVFGGNRCEGVGIIRGLRGRRGVCRSVGSGRVWS</sequence>
<keyword evidence="2 3" id="KW-0238">DNA-binding</keyword>
<comment type="caution">
    <text evidence="6">The sequence shown here is derived from an EMBL/GenBank/DDBJ whole genome shotgun (WGS) entry which is preliminary data.</text>
</comment>
<dbReference type="Proteomes" id="UP000011744">
    <property type="component" value="Unassembled WGS sequence"/>
</dbReference>
<feature type="compositionally biased region" description="Basic and acidic residues" evidence="4">
    <location>
        <begin position="146"/>
        <end position="159"/>
    </location>
</feature>
<dbReference type="AlphaFoldDB" id="M2Y8Q5"/>
<evidence type="ECO:0000313" key="6">
    <source>
        <dbReference type="EMBL" id="EME69431.1"/>
    </source>
</evidence>
<proteinExistence type="predicted"/>
<organism evidence="6 7">
    <name type="scientific">Paramagnetospirillum caucaseum</name>
    <dbReference type="NCBI Taxonomy" id="1244869"/>
    <lineage>
        <taxon>Bacteria</taxon>
        <taxon>Pseudomonadati</taxon>
        <taxon>Pseudomonadota</taxon>
        <taxon>Alphaproteobacteria</taxon>
        <taxon>Rhodospirillales</taxon>
        <taxon>Magnetospirillaceae</taxon>
        <taxon>Paramagnetospirillum</taxon>
    </lineage>
</organism>
<dbReference type="InterPro" id="IPR004107">
    <property type="entry name" value="Integrase_SAM-like_N"/>
</dbReference>
<evidence type="ECO:0000256" key="1">
    <source>
        <dbReference type="ARBA" id="ARBA00022908"/>
    </source>
</evidence>
<evidence type="ECO:0000313" key="7">
    <source>
        <dbReference type="Proteomes" id="UP000011744"/>
    </source>
</evidence>
<protein>
    <submittedName>
        <fullName evidence="6">Phage integrase family protein</fullName>
    </submittedName>
</protein>
<evidence type="ECO:0000256" key="2">
    <source>
        <dbReference type="ARBA" id="ARBA00023125"/>
    </source>
</evidence>
<gene>
    <name evidence="6" type="ORF">H261_13209</name>
</gene>
<dbReference type="GO" id="GO:0015074">
    <property type="term" value="P:DNA integration"/>
    <property type="evidence" value="ECO:0007669"/>
    <property type="project" value="UniProtKB-KW"/>
</dbReference>
<dbReference type="EMBL" id="AONQ01000034">
    <property type="protein sequence ID" value="EME69431.1"/>
    <property type="molecule type" value="Genomic_DNA"/>
</dbReference>
<dbReference type="InterPro" id="IPR010998">
    <property type="entry name" value="Integrase_recombinase_N"/>
</dbReference>
<dbReference type="Gene3D" id="1.10.150.130">
    <property type="match status" value="1"/>
</dbReference>
<dbReference type="Pfam" id="PF02899">
    <property type="entry name" value="Phage_int_SAM_1"/>
    <property type="match status" value="1"/>
</dbReference>
<evidence type="ECO:0000256" key="3">
    <source>
        <dbReference type="PROSITE-ProRule" id="PRU01248"/>
    </source>
</evidence>
<reference evidence="6 7" key="1">
    <citation type="journal article" date="2014" name="Genome Announc.">
        <title>Draft Genome Sequence of Magnetospirillum sp. Strain SO-1, a Freshwater Magnetotactic Bacterium Isolated from the Ol'khovka River, Russia.</title>
        <authorList>
            <person name="Grouzdev D.S."/>
            <person name="Dziuba M.V."/>
            <person name="Sukhacheva M.S."/>
            <person name="Mardanov A.V."/>
            <person name="Beletskiy A.V."/>
            <person name="Kuznetsov B.B."/>
            <person name="Skryabin K.G."/>
        </authorList>
    </citation>
    <scope>NUCLEOTIDE SEQUENCE [LARGE SCALE GENOMIC DNA]</scope>
    <source>
        <strain evidence="6 7">SO-1</strain>
    </source>
</reference>
<feature type="region of interest" description="Disordered" evidence="4">
    <location>
        <begin position="76"/>
        <end position="159"/>
    </location>
</feature>